<evidence type="ECO:0000313" key="2">
    <source>
        <dbReference type="EMBL" id="SHF83974.1"/>
    </source>
</evidence>
<evidence type="ECO:0000313" key="3">
    <source>
        <dbReference type="Proteomes" id="UP000184029"/>
    </source>
</evidence>
<dbReference type="Proteomes" id="UP000184029">
    <property type="component" value="Unassembled WGS sequence"/>
</dbReference>
<feature type="region of interest" description="Disordered" evidence="1">
    <location>
        <begin position="39"/>
        <end position="58"/>
    </location>
</feature>
<protein>
    <submittedName>
        <fullName evidence="2">Uncharacterized protein</fullName>
    </submittedName>
</protein>
<name>A0A8B4C0H1_HEYCO</name>
<comment type="caution">
    <text evidence="2">The sequence shown here is derived from an EMBL/GenBank/DDBJ whole genome shotgun (WGS) entry which is preliminary data.</text>
</comment>
<gene>
    <name evidence="2" type="ORF">SAMN02745208_02760</name>
</gene>
<evidence type="ECO:0000256" key="1">
    <source>
        <dbReference type="SAM" id="MobiDB-lite"/>
    </source>
</evidence>
<sequence length="119" mass="13763">MFIQGVHLDDRVSSHFFPLICPSSKILHIQKMRFLKRNRKSRGSSITRTTDLSEGNSPLPTKFEQMIESLSSLITSDDLQTIQIESANLVYYYLETIVDLRRLYDEIVPQFERLAKTPG</sequence>
<proteinExistence type="predicted"/>
<dbReference type="EMBL" id="FQUB01000079">
    <property type="protein sequence ID" value="SHF83974.1"/>
    <property type="molecule type" value="Genomic_DNA"/>
</dbReference>
<accession>A0A8B4C0H1</accession>
<reference evidence="2 3" key="1">
    <citation type="submission" date="2016-11" db="EMBL/GenBank/DDBJ databases">
        <authorList>
            <person name="Varghese N."/>
            <person name="Submissions S."/>
        </authorList>
    </citation>
    <scope>NUCLEOTIDE SEQUENCE [LARGE SCALE GENOMIC DNA]</scope>
    <source>
        <strain evidence="2 3">DSM 1</strain>
    </source>
</reference>
<dbReference type="AlphaFoldDB" id="A0A8B4C0H1"/>
<organism evidence="2 3">
    <name type="scientific">Heyndrickxia coagulans DSM 1 = ATCC 7050</name>
    <dbReference type="NCBI Taxonomy" id="1121088"/>
    <lineage>
        <taxon>Bacteria</taxon>
        <taxon>Bacillati</taxon>
        <taxon>Bacillota</taxon>
        <taxon>Bacilli</taxon>
        <taxon>Bacillales</taxon>
        <taxon>Bacillaceae</taxon>
        <taxon>Heyndrickxia</taxon>
    </lineage>
</organism>
<feature type="compositionally biased region" description="Polar residues" evidence="1">
    <location>
        <begin position="43"/>
        <end position="58"/>
    </location>
</feature>